<gene>
    <name evidence="1" type="ORF">JG687_00000125</name>
</gene>
<protein>
    <submittedName>
        <fullName evidence="1">Uncharacterized protein</fullName>
    </submittedName>
</protein>
<proteinExistence type="predicted"/>
<sequence>RNYVLKYFCRLDAIRTRNSGGLKSRVYRLCCFTNAIDELHVVSCCSPSCRHSTAHARDNNARNPPRRLRSIYEVRSVKGDISGYDRLKALRLIDLEISASMTRASAKWFVN</sequence>
<accession>A0A8T1V0Y6</accession>
<evidence type="ECO:0000313" key="2">
    <source>
        <dbReference type="Proteomes" id="UP000688947"/>
    </source>
</evidence>
<reference evidence="1" key="1">
    <citation type="submission" date="2021-01" db="EMBL/GenBank/DDBJ databases">
        <title>Phytophthora aleatoria, a newly-described species from Pinus radiata is distinct from Phytophthora cactorum isolates based on comparative genomics.</title>
        <authorList>
            <person name="Mcdougal R."/>
            <person name="Panda P."/>
            <person name="Williams N."/>
            <person name="Studholme D.J."/>
        </authorList>
    </citation>
    <scope>NUCLEOTIDE SEQUENCE</scope>
    <source>
        <strain evidence="1">NZFS 3830</strain>
    </source>
</reference>
<dbReference type="AlphaFoldDB" id="A0A8T1V0Y6"/>
<dbReference type="Proteomes" id="UP000688947">
    <property type="component" value="Unassembled WGS sequence"/>
</dbReference>
<dbReference type="EMBL" id="JAENGZ010000002">
    <property type="protein sequence ID" value="KAG6974881.1"/>
    <property type="molecule type" value="Genomic_DNA"/>
</dbReference>
<comment type="caution">
    <text evidence="1">The sequence shown here is derived from an EMBL/GenBank/DDBJ whole genome shotgun (WGS) entry which is preliminary data.</text>
</comment>
<name>A0A8T1V0Y6_9STRA</name>
<evidence type="ECO:0000313" key="1">
    <source>
        <dbReference type="EMBL" id="KAG6974881.1"/>
    </source>
</evidence>
<feature type="non-terminal residue" evidence="1">
    <location>
        <position position="1"/>
    </location>
</feature>
<organism evidence="1 2">
    <name type="scientific">Phytophthora cactorum</name>
    <dbReference type="NCBI Taxonomy" id="29920"/>
    <lineage>
        <taxon>Eukaryota</taxon>
        <taxon>Sar</taxon>
        <taxon>Stramenopiles</taxon>
        <taxon>Oomycota</taxon>
        <taxon>Peronosporomycetes</taxon>
        <taxon>Peronosporales</taxon>
        <taxon>Peronosporaceae</taxon>
        <taxon>Phytophthora</taxon>
    </lineage>
</organism>